<gene>
    <name evidence="2" type="ORF">PTQ27_01265</name>
</gene>
<name>A0ABT5MQI2_9PAST</name>
<keyword evidence="3" id="KW-1185">Reference proteome</keyword>
<reference evidence="2 3" key="1">
    <citation type="submission" date="2023-02" db="EMBL/GenBank/DDBJ databases">
        <title>Mannheimia cairiniae sp. nov., a novel species of Mannheimia obtained from moscovy ducks (Cairina moschata) and reclassification of Mannheimia ovis as heterotypic synonym of Mannheimia pernigra.</title>
        <authorList>
            <person name="Christensen H."/>
        </authorList>
    </citation>
    <scope>NUCLEOTIDE SEQUENCE [LARGE SCALE GENOMIC DNA]</scope>
    <source>
        <strain evidence="2 3">AT1</strain>
    </source>
</reference>
<evidence type="ECO:0000313" key="2">
    <source>
        <dbReference type="EMBL" id="MDD0823103.1"/>
    </source>
</evidence>
<dbReference type="EMBL" id="JAQSJE010000001">
    <property type="protein sequence ID" value="MDD0823103.1"/>
    <property type="molecule type" value="Genomic_DNA"/>
</dbReference>
<sequence>MNNTTAQTTQRNWQEIIDNLFRFSEIERDKPLNFYHTFLETAESLQALEQNNGTEAEKEAFFKEVQKIYSYFEKQEQSIRENRQLEQQFKDYSKLGINFDDLINKQDEQLKQIARLKDQLKKAENLSRIPKTPLTTLAGLETLLTNSKAESLEINKQEAAFYFSVNLQIAEQIPFIYNCIRERANDGLELNAGIETLIELHKAYNRHISEQFSQLENIIFDEGDLC</sequence>
<dbReference type="RefSeq" id="WP_273748419.1">
    <property type="nucleotide sequence ID" value="NZ_JAQSJE010000001.1"/>
</dbReference>
<dbReference type="Proteomes" id="UP001221909">
    <property type="component" value="Unassembled WGS sequence"/>
</dbReference>
<proteinExistence type="predicted"/>
<evidence type="ECO:0000256" key="1">
    <source>
        <dbReference type="SAM" id="Coils"/>
    </source>
</evidence>
<feature type="coiled-coil region" evidence="1">
    <location>
        <begin position="99"/>
        <end position="126"/>
    </location>
</feature>
<protein>
    <submittedName>
        <fullName evidence="2">Uncharacterized protein</fullName>
    </submittedName>
</protein>
<evidence type="ECO:0000313" key="3">
    <source>
        <dbReference type="Proteomes" id="UP001221909"/>
    </source>
</evidence>
<accession>A0ABT5MQI2</accession>
<comment type="caution">
    <text evidence="2">The sequence shown here is derived from an EMBL/GenBank/DDBJ whole genome shotgun (WGS) entry which is preliminary data.</text>
</comment>
<keyword evidence="1" id="KW-0175">Coiled coil</keyword>
<organism evidence="2 3">
    <name type="scientific">Mannheimia cairinae</name>
    <dbReference type="NCBI Taxonomy" id="3025936"/>
    <lineage>
        <taxon>Bacteria</taxon>
        <taxon>Pseudomonadati</taxon>
        <taxon>Pseudomonadota</taxon>
        <taxon>Gammaproteobacteria</taxon>
        <taxon>Pasteurellales</taxon>
        <taxon>Pasteurellaceae</taxon>
        <taxon>Mannheimia</taxon>
    </lineage>
</organism>